<reference evidence="1" key="1">
    <citation type="submission" date="2020-02" db="EMBL/GenBank/DDBJ databases">
        <authorList>
            <person name="Meier V. D."/>
        </authorList>
    </citation>
    <scope>NUCLEOTIDE SEQUENCE</scope>
    <source>
        <strain evidence="1">AVDCRST_MAG15</strain>
    </source>
</reference>
<sequence length="127" mass="13571">MQPMMMARIVMGGGVSAPCPRVHGIPVDRAARRATLGVMSRETVNLICGELPGTEKVPGDGGTDVWTAAHVPFARVGDGVEVWEGGVWVPMPVMSDHDLRERIVAAYEALRHSLPGDVQVTLDRTSG</sequence>
<accession>A0A6J4NFN5</accession>
<name>A0A6J4NFN5_9RHOB</name>
<protein>
    <submittedName>
        <fullName evidence="1">Uncharacterized protein</fullName>
    </submittedName>
</protein>
<dbReference type="EMBL" id="CADCUU010000010">
    <property type="protein sequence ID" value="CAA9383775.1"/>
    <property type="molecule type" value="Genomic_DNA"/>
</dbReference>
<dbReference type="AlphaFoldDB" id="A0A6J4NFN5"/>
<organism evidence="1">
    <name type="scientific">uncultured Rubellimicrobium sp</name>
    <dbReference type="NCBI Taxonomy" id="543078"/>
    <lineage>
        <taxon>Bacteria</taxon>
        <taxon>Pseudomonadati</taxon>
        <taxon>Pseudomonadota</taxon>
        <taxon>Alphaproteobacteria</taxon>
        <taxon>Rhodobacterales</taxon>
        <taxon>Roseobacteraceae</taxon>
        <taxon>Rubellimicrobium</taxon>
        <taxon>environmental samples</taxon>
    </lineage>
</organism>
<gene>
    <name evidence="1" type="ORF">AVDCRST_MAG15-62</name>
</gene>
<evidence type="ECO:0000313" key="1">
    <source>
        <dbReference type="EMBL" id="CAA9383775.1"/>
    </source>
</evidence>
<proteinExistence type="predicted"/>